<proteinExistence type="predicted"/>
<dbReference type="Proteomes" id="UP000885753">
    <property type="component" value="Unassembled WGS sequence"/>
</dbReference>
<name>A0A7C2RCS3_9FLAO</name>
<reference evidence="1" key="1">
    <citation type="journal article" date="2020" name="mSystems">
        <title>Genome- and Community-Level Interaction Insights into Carbon Utilization and Element Cycling Functions of Hydrothermarchaeota in Hydrothermal Sediment.</title>
        <authorList>
            <person name="Zhou Z."/>
            <person name="Liu Y."/>
            <person name="Xu W."/>
            <person name="Pan J."/>
            <person name="Luo Z.H."/>
            <person name="Li M."/>
        </authorList>
    </citation>
    <scope>NUCLEOTIDE SEQUENCE [LARGE SCALE GENOMIC DNA]</scope>
    <source>
        <strain evidence="1">SpSt-1235</strain>
    </source>
</reference>
<keyword evidence="1" id="KW-0808">Transferase</keyword>
<dbReference type="EMBL" id="DSEE01000291">
    <property type="protein sequence ID" value="HER40352.1"/>
    <property type="molecule type" value="Genomic_DNA"/>
</dbReference>
<keyword evidence="1" id="KW-0418">Kinase</keyword>
<comment type="caution">
    <text evidence="1">The sequence shown here is derived from an EMBL/GenBank/DDBJ whole genome shotgun (WGS) entry which is preliminary data.</text>
</comment>
<protein>
    <submittedName>
        <fullName evidence="1">Histidine kinase</fullName>
    </submittedName>
</protein>
<feature type="non-terminal residue" evidence="1">
    <location>
        <position position="348"/>
    </location>
</feature>
<accession>A0A7C2RCS3</accession>
<dbReference type="GO" id="GO:0016301">
    <property type="term" value="F:kinase activity"/>
    <property type="evidence" value="ECO:0007669"/>
    <property type="project" value="UniProtKB-KW"/>
</dbReference>
<organism evidence="1">
    <name type="scientific">Salinimicrobium catena</name>
    <dbReference type="NCBI Taxonomy" id="390640"/>
    <lineage>
        <taxon>Bacteria</taxon>
        <taxon>Pseudomonadati</taxon>
        <taxon>Bacteroidota</taxon>
        <taxon>Flavobacteriia</taxon>
        <taxon>Flavobacteriales</taxon>
        <taxon>Flavobacteriaceae</taxon>
        <taxon>Salinimicrobium</taxon>
    </lineage>
</organism>
<dbReference type="Gene3D" id="2.130.10.10">
    <property type="entry name" value="YVTN repeat-like/Quinoprotein amine dehydrogenase"/>
    <property type="match status" value="1"/>
</dbReference>
<dbReference type="SUPFAM" id="SSF63829">
    <property type="entry name" value="Calcium-dependent phosphotriesterase"/>
    <property type="match status" value="1"/>
</dbReference>
<dbReference type="InterPro" id="IPR015943">
    <property type="entry name" value="WD40/YVTN_repeat-like_dom_sf"/>
</dbReference>
<gene>
    <name evidence="1" type="ORF">ENO10_03940</name>
</gene>
<dbReference type="AlphaFoldDB" id="A0A7C2RCS3"/>
<evidence type="ECO:0000313" key="1">
    <source>
        <dbReference type="EMBL" id="HER40352.1"/>
    </source>
</evidence>
<sequence>MEYGGASQNWAISGDDRGIIYAANNKGLLSYDGQRWELFPLRNGAVVRSVLPHKDRIYTGSYQEFGYWKRNKKGEMLYTSLMPLLNEPLESEEFWQILSFKNAIYFRSFGAIYKYEDDQIEVIKNVGTNKLAVYKDRLLIAVSKKGLSFLNPDGTLEPLKNQEILLGKRILDLEVDGDEILIGTKDRLYKYSEGRSIPYPNGDLNQKLAEHEFNHILKVGEDQLLLATVRSGVLHHNMKTGETAVYNRENGLQNNTVLGMTSKNGKIWLALDDGIDEIDLDSSIQFFTDHSGELGAVYDLAFYKNALYAASNTGVYRINDEGVSIMEGAQGHSWNLRVLDGTLFSNHN</sequence>